<dbReference type="InterPro" id="IPR000971">
    <property type="entry name" value="Globin"/>
</dbReference>
<dbReference type="InterPro" id="IPR009050">
    <property type="entry name" value="Globin-like_sf"/>
</dbReference>
<dbReference type="SUPFAM" id="SSF46458">
    <property type="entry name" value="Globin-like"/>
    <property type="match status" value="5"/>
</dbReference>
<dbReference type="GO" id="GO:0042744">
    <property type="term" value="P:hydrogen peroxide catabolic process"/>
    <property type="evidence" value="ECO:0007669"/>
    <property type="project" value="TreeGrafter"/>
</dbReference>
<keyword evidence="3" id="KW-0349">Heme</keyword>
<dbReference type="GO" id="GO:0004601">
    <property type="term" value="F:peroxidase activity"/>
    <property type="evidence" value="ECO:0007669"/>
    <property type="project" value="TreeGrafter"/>
</dbReference>
<dbReference type="CDD" id="cd08925">
    <property type="entry name" value="Hb-beta-like"/>
    <property type="match status" value="1"/>
</dbReference>
<evidence type="ECO:0000313" key="8">
    <source>
        <dbReference type="EMBL" id="PWA17690.1"/>
    </source>
</evidence>
<dbReference type="Proteomes" id="UP000250572">
    <property type="component" value="Unassembled WGS sequence"/>
</dbReference>
<dbReference type="PANTHER" id="PTHR11442:SF41">
    <property type="entry name" value="HEMOGLOBIN SUBUNIT ZETA"/>
    <property type="match status" value="1"/>
</dbReference>
<dbReference type="CDD" id="cd08927">
    <property type="entry name" value="Hb-alpha-like"/>
    <property type="match status" value="3"/>
</dbReference>
<keyword evidence="9" id="KW-1185">Reference proteome</keyword>
<protein>
    <recommendedName>
        <fullName evidence="7">Globin domain-containing protein</fullName>
    </recommendedName>
</protein>
<dbReference type="InterPro" id="IPR002337">
    <property type="entry name" value="Hemoglobin_b"/>
</dbReference>
<evidence type="ECO:0000256" key="6">
    <source>
        <dbReference type="ARBA" id="ARBA00023004"/>
    </source>
</evidence>
<comment type="caution">
    <text evidence="8">The sequence shown here is derived from an EMBL/GenBank/DDBJ whole genome shotgun (WGS) entry which is preliminary data.</text>
</comment>
<dbReference type="GO" id="GO:0005344">
    <property type="term" value="F:oxygen carrier activity"/>
    <property type="evidence" value="ECO:0007669"/>
    <property type="project" value="UniProtKB-KW"/>
</dbReference>
<dbReference type="PRINTS" id="PR00814">
    <property type="entry name" value="BETAHAEM"/>
</dbReference>
<feature type="domain" description="Globin" evidence="7">
    <location>
        <begin position="134"/>
        <end position="279"/>
    </location>
</feature>
<accession>A0A315V4X2</accession>
<keyword evidence="4" id="KW-0561">Oxygen transport</keyword>
<dbReference type="GO" id="GO:0020037">
    <property type="term" value="F:heme binding"/>
    <property type="evidence" value="ECO:0007669"/>
    <property type="project" value="InterPro"/>
</dbReference>
<dbReference type="InterPro" id="IPR050056">
    <property type="entry name" value="Hemoglobin_oxygen_transport"/>
</dbReference>
<dbReference type="InterPro" id="IPR002338">
    <property type="entry name" value="Hemoglobin_a-typ"/>
</dbReference>
<dbReference type="PROSITE" id="PS01033">
    <property type="entry name" value="GLOBIN"/>
    <property type="match status" value="5"/>
</dbReference>
<feature type="domain" description="Globin" evidence="7">
    <location>
        <begin position="281"/>
        <end position="385"/>
    </location>
</feature>
<evidence type="ECO:0000259" key="7">
    <source>
        <dbReference type="PROSITE" id="PS01033"/>
    </source>
</evidence>
<evidence type="ECO:0000256" key="5">
    <source>
        <dbReference type="ARBA" id="ARBA00022723"/>
    </source>
</evidence>
<organism evidence="8 9">
    <name type="scientific">Gambusia affinis</name>
    <name type="common">Western mosquitofish</name>
    <name type="synonym">Heterandria affinis</name>
    <dbReference type="NCBI Taxonomy" id="33528"/>
    <lineage>
        <taxon>Eukaryota</taxon>
        <taxon>Metazoa</taxon>
        <taxon>Chordata</taxon>
        <taxon>Craniata</taxon>
        <taxon>Vertebrata</taxon>
        <taxon>Euteleostomi</taxon>
        <taxon>Actinopterygii</taxon>
        <taxon>Neopterygii</taxon>
        <taxon>Teleostei</taxon>
        <taxon>Neoteleostei</taxon>
        <taxon>Acanthomorphata</taxon>
        <taxon>Ovalentaria</taxon>
        <taxon>Atherinomorphae</taxon>
        <taxon>Cyprinodontiformes</taxon>
        <taxon>Poeciliidae</taxon>
        <taxon>Poeciliinae</taxon>
        <taxon>Gambusia</taxon>
    </lineage>
</organism>
<feature type="domain" description="Globin" evidence="7">
    <location>
        <begin position="525"/>
        <end position="666"/>
    </location>
</feature>
<dbReference type="GO" id="GO:0019825">
    <property type="term" value="F:oxygen binding"/>
    <property type="evidence" value="ECO:0007669"/>
    <property type="project" value="InterPro"/>
</dbReference>
<dbReference type="AlphaFoldDB" id="A0A315V4X2"/>
<feature type="domain" description="Globin" evidence="7">
    <location>
        <begin position="386"/>
        <end position="523"/>
    </location>
</feature>
<dbReference type="GO" id="GO:0072562">
    <property type="term" value="C:blood microparticle"/>
    <property type="evidence" value="ECO:0007669"/>
    <property type="project" value="TreeGrafter"/>
</dbReference>
<dbReference type="Gene3D" id="1.10.490.10">
    <property type="entry name" value="Globins"/>
    <property type="match status" value="5"/>
</dbReference>
<keyword evidence="6" id="KW-0408">Iron</keyword>
<evidence type="ECO:0000256" key="1">
    <source>
        <dbReference type="ARBA" id="ARBA00008705"/>
    </source>
</evidence>
<dbReference type="GO" id="GO:0005833">
    <property type="term" value="C:hemoglobin complex"/>
    <property type="evidence" value="ECO:0007669"/>
    <property type="project" value="InterPro"/>
</dbReference>
<evidence type="ECO:0000256" key="3">
    <source>
        <dbReference type="ARBA" id="ARBA00022617"/>
    </source>
</evidence>
<comment type="similarity">
    <text evidence="1">Belongs to the globin family.</text>
</comment>
<dbReference type="FunFam" id="1.10.490.10:FF:000002">
    <property type="entry name" value="Hemoglobin subunit alpha"/>
    <property type="match status" value="3"/>
</dbReference>
<dbReference type="STRING" id="33528.ENSGAFP00000024468"/>
<feature type="domain" description="Globin" evidence="7">
    <location>
        <begin position="3"/>
        <end position="133"/>
    </location>
</feature>
<reference evidence="8 9" key="1">
    <citation type="journal article" date="2018" name="G3 (Bethesda)">
        <title>A High-Quality Reference Genome for the Invasive Mosquitofish Gambusia affinis Using a Chicago Library.</title>
        <authorList>
            <person name="Hoffberg S.L."/>
            <person name="Troendle N.J."/>
            <person name="Glenn T.C."/>
            <person name="Mahmud O."/>
            <person name="Louha S."/>
            <person name="Chalopin D."/>
            <person name="Bennetzen J.L."/>
            <person name="Mauricio R."/>
        </authorList>
    </citation>
    <scope>NUCLEOTIDE SEQUENCE [LARGE SCALE GENOMIC DNA]</scope>
    <source>
        <strain evidence="8">NE01/NJP1002.9</strain>
        <tissue evidence="8">Muscle</tissue>
    </source>
</reference>
<gene>
    <name evidence="8" type="ORF">CCH79_00008190</name>
</gene>
<dbReference type="GO" id="GO:0031720">
    <property type="term" value="F:haptoglobin binding"/>
    <property type="evidence" value="ECO:0007669"/>
    <property type="project" value="TreeGrafter"/>
</dbReference>
<proteinExistence type="inferred from homology"/>
<dbReference type="InterPro" id="IPR012292">
    <property type="entry name" value="Globin/Proto"/>
</dbReference>
<evidence type="ECO:0000256" key="4">
    <source>
        <dbReference type="ARBA" id="ARBA00022621"/>
    </source>
</evidence>
<keyword evidence="2" id="KW-0813">Transport</keyword>
<dbReference type="Pfam" id="PF00042">
    <property type="entry name" value="Globin"/>
    <property type="match status" value="5"/>
</dbReference>
<dbReference type="GO" id="GO:0046872">
    <property type="term" value="F:metal ion binding"/>
    <property type="evidence" value="ECO:0007669"/>
    <property type="project" value="UniProtKB-KW"/>
</dbReference>
<dbReference type="GO" id="GO:0031838">
    <property type="term" value="C:haptoglobin-hemoglobin complex"/>
    <property type="evidence" value="ECO:0007669"/>
    <property type="project" value="TreeGrafter"/>
</dbReference>
<dbReference type="PANTHER" id="PTHR11442">
    <property type="entry name" value="HEMOGLOBIN FAMILY MEMBER"/>
    <property type="match status" value="1"/>
</dbReference>
<sequence>MTSLTAKDKDTVKAFWGKISPKAAAIGADALGRMLVVYPQTKTYFSHWKDLSPGSGPVKKHGATVMTGVADAVAKIDDLTAGLLTLSELHAFKLRVDPANFKILAHNILLVLAISFPNDFTPEVHVAMDKFLAVWTDAERTAISTLWSNIDVGEIGPQALARLLVVFPWTQRYFPTFGDLSTPAAIAANPKVAQHGKTVMGGLETAVKNMDNIKNAYAKLSVMHSEKLHVDPDNFRVLAECITVVVAAKFGPSVFTAGFQEAWQKFLAVVVSALGRQALIVYPWIERYFGSFGDIFTTTAILNNPKLAALGKVVLSALDTAVKNIDNFKAMYASLSRQHYEKIKVDPDNFRLLAECITITIACKLRAELSPQVQATWQKFLSAVMSLTAKDKETVKAFWAKVVPKAEDIGQDALSRMLAVYPQTKTYFSHWKDMSPGSAPVKKHGATVMGGVADAVSKIDDLTSGLLNLSELHAFTLRVDPANFKILAHNILVVFAIKFPSEFTPEVHVAVDKFLAAVARALSENLTAKDKDTVRTFWAKISANAEDIGTDALSRMLVVYPQTKTYFSHWKDLSPGSAPVKKHGATVMAGVGDAVAKIDDLRAGLLSLSELHAFTLRVDPANFKVLSHNILVVLAIMFPRDFTPEVHVAMDKFLSAVALALSEKQSQGQILQELVNGDMDLWGEKSPQ</sequence>
<dbReference type="EMBL" id="NHOQ01002357">
    <property type="protein sequence ID" value="PWA17690.1"/>
    <property type="molecule type" value="Genomic_DNA"/>
</dbReference>
<evidence type="ECO:0000256" key="2">
    <source>
        <dbReference type="ARBA" id="ARBA00022448"/>
    </source>
</evidence>
<dbReference type="GO" id="GO:0043177">
    <property type="term" value="F:organic acid binding"/>
    <property type="evidence" value="ECO:0007669"/>
    <property type="project" value="TreeGrafter"/>
</dbReference>
<evidence type="ECO:0000313" key="9">
    <source>
        <dbReference type="Proteomes" id="UP000250572"/>
    </source>
</evidence>
<keyword evidence="5" id="KW-0479">Metal-binding</keyword>
<name>A0A315V4X2_GAMAF</name>